<dbReference type="GO" id="GO:0051897">
    <property type="term" value="P:positive regulation of phosphatidylinositol 3-kinase/protein kinase B signal transduction"/>
    <property type="evidence" value="ECO:0007669"/>
    <property type="project" value="TreeGrafter"/>
</dbReference>
<keyword evidence="12" id="KW-0732">Signal</keyword>
<evidence type="ECO:0000256" key="5">
    <source>
        <dbReference type="ARBA" id="ARBA00031888"/>
    </source>
</evidence>
<feature type="chain" id="PRO_5038952882" description="Platelet-derived growth factor subunit B" evidence="12">
    <location>
        <begin position="21"/>
        <end position="450"/>
    </location>
</feature>
<dbReference type="GO" id="GO:0008083">
    <property type="term" value="F:growth factor activity"/>
    <property type="evidence" value="ECO:0007669"/>
    <property type="project" value="UniProtKB-KW"/>
</dbReference>
<dbReference type="PANTHER" id="PTHR11633:SF2">
    <property type="entry name" value="PLATELET-DERIVED GROWTH FACTOR SUBUNIT B"/>
    <property type="match status" value="1"/>
</dbReference>
<evidence type="ECO:0000256" key="12">
    <source>
        <dbReference type="SAM" id="SignalP"/>
    </source>
</evidence>
<organism evidence="14 15">
    <name type="scientific">Megalops atlanticus</name>
    <name type="common">Tarpon</name>
    <name type="synonym">Clupea gigantea</name>
    <dbReference type="NCBI Taxonomy" id="7932"/>
    <lineage>
        <taxon>Eukaryota</taxon>
        <taxon>Metazoa</taxon>
        <taxon>Chordata</taxon>
        <taxon>Craniata</taxon>
        <taxon>Vertebrata</taxon>
        <taxon>Euteleostomi</taxon>
        <taxon>Actinopterygii</taxon>
        <taxon>Neopterygii</taxon>
        <taxon>Teleostei</taxon>
        <taxon>Elopiformes</taxon>
        <taxon>Megalopidae</taxon>
        <taxon>Megalops</taxon>
    </lineage>
</organism>
<keyword evidence="4" id="KW-0497">Mitogen</keyword>
<feature type="compositionally biased region" description="Basic and acidic residues" evidence="11">
    <location>
        <begin position="423"/>
        <end position="450"/>
    </location>
</feature>
<comment type="caution">
    <text evidence="14">The sequence shown here is derived from an EMBL/GenBank/DDBJ whole genome shotgun (WGS) entry which is preliminary data.</text>
</comment>
<evidence type="ECO:0000256" key="2">
    <source>
        <dbReference type="ARBA" id="ARBA00018117"/>
    </source>
</evidence>
<dbReference type="GO" id="GO:0008284">
    <property type="term" value="P:positive regulation of cell population proliferation"/>
    <property type="evidence" value="ECO:0007669"/>
    <property type="project" value="UniProtKB-ARBA"/>
</dbReference>
<accession>A0A9D3QK88</accession>
<dbReference type="GO" id="GO:0048008">
    <property type="term" value="P:platelet-derived growth factor receptor signaling pathway"/>
    <property type="evidence" value="ECO:0007669"/>
    <property type="project" value="TreeGrafter"/>
</dbReference>
<dbReference type="InterPro" id="IPR006782">
    <property type="entry name" value="PDGF_N"/>
</dbReference>
<dbReference type="GO" id="GO:0016020">
    <property type="term" value="C:membrane"/>
    <property type="evidence" value="ECO:0007669"/>
    <property type="project" value="InterPro"/>
</dbReference>
<feature type="region of interest" description="Disordered" evidence="11">
    <location>
        <begin position="179"/>
        <end position="450"/>
    </location>
</feature>
<feature type="compositionally biased region" description="Basic and acidic residues" evidence="11">
    <location>
        <begin position="272"/>
        <end position="308"/>
    </location>
</feature>
<dbReference type="GO" id="GO:0005615">
    <property type="term" value="C:extracellular space"/>
    <property type="evidence" value="ECO:0007669"/>
    <property type="project" value="TreeGrafter"/>
</dbReference>
<evidence type="ECO:0000256" key="3">
    <source>
        <dbReference type="ARBA" id="ARBA00023030"/>
    </source>
</evidence>
<feature type="compositionally biased region" description="Low complexity" evidence="11">
    <location>
        <begin position="239"/>
        <end position="256"/>
    </location>
</feature>
<dbReference type="InterPro" id="IPR000072">
    <property type="entry name" value="PDGF/VEGF_dom"/>
</dbReference>
<evidence type="ECO:0000256" key="8">
    <source>
        <dbReference type="ARBA" id="ARBA00046258"/>
    </source>
</evidence>
<feature type="compositionally biased region" description="Basic and acidic residues" evidence="11">
    <location>
        <begin position="359"/>
        <end position="380"/>
    </location>
</feature>
<dbReference type="PROSITE" id="PS00249">
    <property type="entry name" value="PDGF_1"/>
    <property type="match status" value="1"/>
</dbReference>
<sequence length="450" mass="50743">MSSWVRLLAVLALCLRFASAEGDPLPLSLVELVRSSPISSIEDLQRLLVTDSVDEEPDSQGAKHLHSNSTFKRLPRSLGVEPAQQALCKVRTEVLEVTRDMLDRRNANFMLWPPCVEVQRCSGCCNTRARQCVPTVTSTRYLQVMKIQYINKRPHYEKAVISVQDHVECRCESVASPVAPVTRAKKPQHSQQPQRQTPKPPLVKVQSKEELHRHDELKQNQKPQLNGRETVWQPKHAHTQTPATQTPPRQTPQSRSDASTERAQTEQTPLRDPQDSSRQRGGEEKEPLPTQEAHRPRVGDGEERKPHQENGVSSAKTPLAGETHVHDGTRQETRHHNTTAHRAAGEGEPGTGTGTRTHSTREEDYPQHGDMPHRQTEQRHPHNHSRLHNQTETSDNSSDHNTTARHAPNPEDTHTPCPIPEKTAQEPEKDEQGDNEGHTDVERRHTQNGL</sequence>
<protein>
    <recommendedName>
        <fullName evidence="2">Platelet-derived growth factor subunit B</fullName>
    </recommendedName>
    <alternativeName>
        <fullName evidence="5">PDGF-2</fullName>
    </alternativeName>
    <alternativeName>
        <fullName evidence="6">Platelet-derived growth factor B chain</fullName>
    </alternativeName>
    <alternativeName>
        <fullName evidence="7">Platelet-derived growth factor beta polypeptide</fullName>
    </alternativeName>
</protein>
<dbReference type="PANTHER" id="PTHR11633">
    <property type="entry name" value="PLATELET-DERIVED GROWTH FACTOR"/>
    <property type="match status" value="1"/>
</dbReference>
<gene>
    <name evidence="14" type="ORF">MATL_G00004110</name>
</gene>
<evidence type="ECO:0000256" key="1">
    <source>
        <dbReference type="ARBA" id="ARBA00006686"/>
    </source>
</evidence>
<keyword evidence="15" id="KW-1185">Reference proteome</keyword>
<dbReference type="InterPro" id="IPR023581">
    <property type="entry name" value="PD_growth_factor_CS"/>
</dbReference>
<dbReference type="InterPro" id="IPR029034">
    <property type="entry name" value="Cystine-knot_cytokine"/>
</dbReference>
<dbReference type="Pfam" id="PF00341">
    <property type="entry name" value="PDGF"/>
    <property type="match status" value="1"/>
</dbReference>
<dbReference type="SMART" id="SM00141">
    <property type="entry name" value="PDGF"/>
    <property type="match status" value="1"/>
</dbReference>
<comment type="similarity">
    <text evidence="1 10">Belongs to the PDGF/VEGF growth factor family.</text>
</comment>
<feature type="compositionally biased region" description="Basic and acidic residues" evidence="11">
    <location>
        <begin position="206"/>
        <end position="219"/>
    </location>
</feature>
<evidence type="ECO:0000259" key="13">
    <source>
        <dbReference type="PROSITE" id="PS50278"/>
    </source>
</evidence>
<dbReference type="GO" id="GO:0051781">
    <property type="term" value="P:positive regulation of cell division"/>
    <property type="evidence" value="ECO:0007669"/>
    <property type="project" value="UniProtKB-KW"/>
</dbReference>
<dbReference type="AlphaFoldDB" id="A0A9D3QK88"/>
<evidence type="ECO:0000313" key="14">
    <source>
        <dbReference type="EMBL" id="KAG7491478.1"/>
    </source>
</evidence>
<dbReference type="SUPFAM" id="SSF57501">
    <property type="entry name" value="Cystine-knot cytokines"/>
    <property type="match status" value="1"/>
</dbReference>
<dbReference type="GO" id="GO:0030335">
    <property type="term" value="P:positive regulation of cell migration"/>
    <property type="evidence" value="ECO:0007669"/>
    <property type="project" value="TreeGrafter"/>
</dbReference>
<comment type="subunit">
    <text evidence="9">Antiparallel homodimer; disulfide-linked. Antiparallel heterodimer with PDGFA; disulfide-linked. The PDGFB homodimer interacts with PDGFRA and PDGFRB homodimers, and with heterodimers formed by PDGFRA and PDGFRB. The heterodimer composed of PDGFA and PDGFB interacts with PDGFRB homodimers, and with heterodimers formed by PDGFRA and PDGFRB. Interacts with XLKD1. Interacts with LRP1. Interacts with SORL1 (via the N-terminal ectodomain). Interacts with CD82; this interaction inhibits PDGFB-mediated signaling pathway.</text>
</comment>
<dbReference type="FunFam" id="2.10.90.10:FF:000041">
    <property type="entry name" value="Platelet-derived growth factor beta polypeptide b"/>
    <property type="match status" value="1"/>
</dbReference>
<dbReference type="PROSITE" id="PS50278">
    <property type="entry name" value="PDGF_2"/>
    <property type="match status" value="1"/>
</dbReference>
<feature type="signal peptide" evidence="12">
    <location>
        <begin position="1"/>
        <end position="20"/>
    </location>
</feature>
<evidence type="ECO:0000256" key="10">
    <source>
        <dbReference type="RuleBase" id="RU003818"/>
    </source>
</evidence>
<proteinExistence type="inferred from homology"/>
<feature type="compositionally biased region" description="Basic and acidic residues" evidence="11">
    <location>
        <begin position="323"/>
        <end position="335"/>
    </location>
</feature>
<evidence type="ECO:0000256" key="7">
    <source>
        <dbReference type="ARBA" id="ARBA00032702"/>
    </source>
</evidence>
<evidence type="ECO:0000256" key="4">
    <source>
        <dbReference type="ARBA" id="ARBA00023246"/>
    </source>
</evidence>
<dbReference type="CDD" id="cd00135">
    <property type="entry name" value="PDGF"/>
    <property type="match status" value="1"/>
</dbReference>
<evidence type="ECO:0000256" key="11">
    <source>
        <dbReference type="SAM" id="MobiDB-lite"/>
    </source>
</evidence>
<dbReference type="Proteomes" id="UP001046870">
    <property type="component" value="Chromosome 1"/>
</dbReference>
<dbReference type="EMBL" id="JAFDVH010000001">
    <property type="protein sequence ID" value="KAG7491478.1"/>
    <property type="molecule type" value="Genomic_DNA"/>
</dbReference>
<dbReference type="OrthoDB" id="8878063at2759"/>
<keyword evidence="3 10" id="KW-0339">Growth factor</keyword>
<evidence type="ECO:0000256" key="9">
    <source>
        <dbReference type="ARBA" id="ARBA00046967"/>
    </source>
</evidence>
<comment type="function">
    <text evidence="8">Growth factor that plays an essential role in the regulation of embryonic development, cell proliferation, cell migration, survival and chemotaxis. Potent mitogen for cells of mesenchymal origin. Required for normal proliferation and recruitment of pericytes and vascular smooth muscle cells in the central nervous system, skin, lung, heart and placenta. Required for normal blood vessel development, and for normal development of kidney glomeruli. Plays an important role in wound healing. Signaling is modulated by the formation of heterodimers with PDGFA.</text>
</comment>
<evidence type="ECO:0000313" key="15">
    <source>
        <dbReference type="Proteomes" id="UP001046870"/>
    </source>
</evidence>
<feature type="domain" description="Platelet-derived growth factor (PDGF) family profile" evidence="13">
    <location>
        <begin position="73"/>
        <end position="176"/>
    </location>
</feature>
<dbReference type="GO" id="GO:0070374">
    <property type="term" value="P:positive regulation of ERK1 and ERK2 cascade"/>
    <property type="evidence" value="ECO:0007669"/>
    <property type="project" value="TreeGrafter"/>
</dbReference>
<dbReference type="Gene3D" id="2.10.90.10">
    <property type="entry name" value="Cystine-knot cytokines"/>
    <property type="match status" value="1"/>
</dbReference>
<name>A0A9D3QK88_MEGAT</name>
<evidence type="ECO:0000256" key="6">
    <source>
        <dbReference type="ARBA" id="ARBA00032481"/>
    </source>
</evidence>
<reference evidence="14" key="1">
    <citation type="submission" date="2021-01" db="EMBL/GenBank/DDBJ databases">
        <authorList>
            <person name="Zahm M."/>
            <person name="Roques C."/>
            <person name="Cabau C."/>
            <person name="Klopp C."/>
            <person name="Donnadieu C."/>
            <person name="Jouanno E."/>
            <person name="Lampietro C."/>
            <person name="Louis A."/>
            <person name="Herpin A."/>
            <person name="Echchiki A."/>
            <person name="Berthelot C."/>
            <person name="Parey E."/>
            <person name="Roest-Crollius H."/>
            <person name="Braasch I."/>
            <person name="Postlethwait J."/>
            <person name="Bobe J."/>
            <person name="Montfort J."/>
            <person name="Bouchez O."/>
            <person name="Begum T."/>
            <person name="Mejri S."/>
            <person name="Adams A."/>
            <person name="Chen W.-J."/>
            <person name="Guiguen Y."/>
        </authorList>
    </citation>
    <scope>NUCLEOTIDE SEQUENCE</scope>
    <source>
        <strain evidence="14">YG-15Mar2019-1</strain>
        <tissue evidence="14">Brain</tissue>
    </source>
</reference>
<dbReference type="Pfam" id="PF04692">
    <property type="entry name" value="PDGF_N"/>
    <property type="match status" value="1"/>
</dbReference>
<feature type="compositionally biased region" description="Polar residues" evidence="11">
    <location>
        <begin position="388"/>
        <end position="401"/>
    </location>
</feature>
<dbReference type="GO" id="GO:0005161">
    <property type="term" value="F:platelet-derived growth factor receptor binding"/>
    <property type="evidence" value="ECO:0007669"/>
    <property type="project" value="TreeGrafter"/>
</dbReference>